<dbReference type="EMBL" id="AP017470">
    <property type="protein sequence ID" value="BBB31949.1"/>
    <property type="molecule type" value="Genomic_DNA"/>
</dbReference>
<dbReference type="GO" id="GO:0015562">
    <property type="term" value="F:efflux transmembrane transporter activity"/>
    <property type="evidence" value="ECO:0007669"/>
    <property type="project" value="TreeGrafter"/>
</dbReference>
<feature type="domain" description="Multidrug resistance protein MdtA-like C-terminal permuted SH3" evidence="3">
    <location>
        <begin position="298"/>
        <end position="343"/>
    </location>
</feature>
<dbReference type="RefSeq" id="WP_201328281.1">
    <property type="nucleotide sequence ID" value="NZ_AP017470.1"/>
</dbReference>
<keyword evidence="6" id="KW-1185">Reference proteome</keyword>
<evidence type="ECO:0000259" key="4">
    <source>
        <dbReference type="Pfam" id="PF25973"/>
    </source>
</evidence>
<dbReference type="AlphaFoldDB" id="A0A7R6SXM2"/>
<dbReference type="InterPro" id="IPR058647">
    <property type="entry name" value="BSH_CzcB-like"/>
</dbReference>
<dbReference type="InterPro" id="IPR006143">
    <property type="entry name" value="RND_pump_MFP"/>
</dbReference>
<dbReference type="PANTHER" id="PTHR30469">
    <property type="entry name" value="MULTIDRUG RESISTANCE PROTEIN MDTA"/>
    <property type="match status" value="1"/>
</dbReference>
<feature type="domain" description="CzcB-like barrel-sandwich hybrid" evidence="4">
    <location>
        <begin position="62"/>
        <end position="199"/>
    </location>
</feature>
<dbReference type="Pfam" id="PF25967">
    <property type="entry name" value="RND-MFP_C"/>
    <property type="match status" value="1"/>
</dbReference>
<dbReference type="Gene3D" id="2.40.50.100">
    <property type="match status" value="1"/>
</dbReference>
<reference evidence="5 6" key="1">
    <citation type="journal article" date="2012" name="Extremophiles">
        <title>Thermotomaculum hydrothermale gen. nov., sp. nov., a novel heterotrophic thermophile within the phylum Acidobacteria from a deep-sea hydrothermal vent chimney in the Southern Okinawa Trough.</title>
        <authorList>
            <person name="Izumi H."/>
            <person name="Nunoura T."/>
            <person name="Miyazaki M."/>
            <person name="Mino S."/>
            <person name="Toki T."/>
            <person name="Takai K."/>
            <person name="Sako Y."/>
            <person name="Sawabe T."/>
            <person name="Nakagawa S."/>
        </authorList>
    </citation>
    <scope>NUCLEOTIDE SEQUENCE [LARGE SCALE GENOMIC DNA]</scope>
    <source>
        <strain evidence="5 6">AC55</strain>
    </source>
</reference>
<evidence type="ECO:0000256" key="2">
    <source>
        <dbReference type="SAM" id="Coils"/>
    </source>
</evidence>
<dbReference type="Gene3D" id="2.40.420.20">
    <property type="match status" value="1"/>
</dbReference>
<feature type="coiled-coil region" evidence="2">
    <location>
        <begin position="101"/>
        <end position="159"/>
    </location>
</feature>
<evidence type="ECO:0000313" key="6">
    <source>
        <dbReference type="Proteomes" id="UP000595564"/>
    </source>
</evidence>
<dbReference type="KEGG" id="thyd:TTHT_0333"/>
<proteinExistence type="inferred from homology"/>
<dbReference type="NCBIfam" id="TIGR01730">
    <property type="entry name" value="RND_mfp"/>
    <property type="match status" value="1"/>
</dbReference>
<dbReference type="GO" id="GO:1990281">
    <property type="term" value="C:efflux pump complex"/>
    <property type="evidence" value="ECO:0007669"/>
    <property type="project" value="TreeGrafter"/>
</dbReference>
<evidence type="ECO:0000259" key="3">
    <source>
        <dbReference type="Pfam" id="PF25967"/>
    </source>
</evidence>
<dbReference type="Gene3D" id="2.40.30.170">
    <property type="match status" value="1"/>
</dbReference>
<protein>
    <submittedName>
        <fullName evidence="5">RND family efflux transporter MFP subunit</fullName>
    </submittedName>
</protein>
<evidence type="ECO:0000313" key="5">
    <source>
        <dbReference type="EMBL" id="BBB31949.1"/>
    </source>
</evidence>
<name>A0A7R6SXM2_9BACT</name>
<dbReference type="Gene3D" id="1.10.287.470">
    <property type="entry name" value="Helix hairpin bin"/>
    <property type="match status" value="1"/>
</dbReference>
<accession>A0A7R6SXM2</accession>
<dbReference type="PANTHER" id="PTHR30469:SF15">
    <property type="entry name" value="HLYD FAMILY OF SECRETION PROTEINS"/>
    <property type="match status" value="1"/>
</dbReference>
<dbReference type="Pfam" id="PF25973">
    <property type="entry name" value="BSH_CzcB"/>
    <property type="match status" value="1"/>
</dbReference>
<dbReference type="SUPFAM" id="SSF111369">
    <property type="entry name" value="HlyD-like secretion proteins"/>
    <property type="match status" value="1"/>
</dbReference>
<dbReference type="InterPro" id="IPR058627">
    <property type="entry name" value="MdtA-like_C"/>
</dbReference>
<organism evidence="5 6">
    <name type="scientific">Thermotomaculum hydrothermale</name>
    <dbReference type="NCBI Taxonomy" id="981385"/>
    <lineage>
        <taxon>Bacteria</taxon>
        <taxon>Pseudomonadati</taxon>
        <taxon>Acidobacteriota</taxon>
        <taxon>Holophagae</taxon>
        <taxon>Thermotomaculales</taxon>
        <taxon>Thermotomaculaceae</taxon>
        <taxon>Thermotomaculum</taxon>
    </lineage>
</organism>
<sequence>MKNKIFVFIFALTLFFMPSCSKKEGEKVNEMKAIPVSVFKVSEKTFLLSEERDGEILPSNRVYLVPTVQGTVIEMKKDIGDSVKKGEIVAIIDHRVIDNQLKGLKNQINTVKAKRILLEKDVKRFKRLYEKDAISKHKLEEIEAEYKATLSTEKALTDQYNSLKERLKDYFVKSPINGTITDKLYDVGNVAAGKPIYVIDDLKKVKIVTNVSEELFNKIDKSSYVEATIPAINLKEKVPISKKSAAVDFVSRSGKVESIIENKDGTIKPGMYVKVKVVIGKYNAPAVDRDSLMRLPATGVYYVFKVNKDNTVQQVNLKLGRINGNYQEVLEGLNIGDMVVVKGQGILKTGFKVDVKEIEKL</sequence>
<gene>
    <name evidence="5" type="ORF">TTHT_0333</name>
</gene>
<evidence type="ECO:0000256" key="1">
    <source>
        <dbReference type="ARBA" id="ARBA00009477"/>
    </source>
</evidence>
<keyword evidence="2" id="KW-0175">Coiled coil</keyword>
<dbReference type="Proteomes" id="UP000595564">
    <property type="component" value="Chromosome"/>
</dbReference>
<comment type="similarity">
    <text evidence="1">Belongs to the membrane fusion protein (MFP) (TC 8.A.1) family.</text>
</comment>